<dbReference type="RefSeq" id="WP_244567761.1">
    <property type="nucleotide sequence ID" value="NZ_LT670818.1"/>
</dbReference>
<keyword evidence="1" id="KW-0732">Signal</keyword>
<dbReference type="AlphaFoldDB" id="A0A1M5UXG4"/>
<feature type="signal peptide" evidence="1">
    <location>
        <begin position="1"/>
        <end position="26"/>
    </location>
</feature>
<evidence type="ECO:0000256" key="1">
    <source>
        <dbReference type="SAM" id="SignalP"/>
    </source>
</evidence>
<evidence type="ECO:0000313" key="3">
    <source>
        <dbReference type="Proteomes" id="UP000190675"/>
    </source>
</evidence>
<proteinExistence type="predicted"/>
<dbReference type="EMBL" id="LT670818">
    <property type="protein sequence ID" value="SHH67747.1"/>
    <property type="molecule type" value="Genomic_DNA"/>
</dbReference>
<dbReference type="SUPFAM" id="SSF56935">
    <property type="entry name" value="Porins"/>
    <property type="match status" value="1"/>
</dbReference>
<accession>A0A1M5UXG4</accession>
<dbReference type="Proteomes" id="UP000190675">
    <property type="component" value="Chromosome I"/>
</dbReference>
<organism evidence="2 3">
    <name type="scientific">Bradyrhizobium erythrophlei</name>
    <dbReference type="NCBI Taxonomy" id="1437360"/>
    <lineage>
        <taxon>Bacteria</taxon>
        <taxon>Pseudomonadati</taxon>
        <taxon>Pseudomonadota</taxon>
        <taxon>Alphaproteobacteria</taxon>
        <taxon>Hyphomicrobiales</taxon>
        <taxon>Nitrobacteraceae</taxon>
        <taxon>Bradyrhizobium</taxon>
    </lineage>
</organism>
<evidence type="ECO:0000313" key="2">
    <source>
        <dbReference type="EMBL" id="SHH67747.1"/>
    </source>
</evidence>
<protein>
    <submittedName>
        <fullName evidence="2">Uncharacterized protein</fullName>
    </submittedName>
</protein>
<gene>
    <name evidence="2" type="ORF">SAMN05444169_8738</name>
</gene>
<name>A0A1M5UXG4_9BRAD</name>
<reference evidence="2 3" key="1">
    <citation type="submission" date="2016-11" db="EMBL/GenBank/DDBJ databases">
        <authorList>
            <person name="Jaros S."/>
            <person name="Januszkiewicz K."/>
            <person name="Wedrychowicz H."/>
        </authorList>
    </citation>
    <scope>NUCLEOTIDE SEQUENCE [LARGE SCALE GENOMIC DNA]</scope>
    <source>
        <strain evidence="2 3">GAS242</strain>
    </source>
</reference>
<feature type="chain" id="PRO_5012974402" evidence="1">
    <location>
        <begin position="27"/>
        <end position="311"/>
    </location>
</feature>
<sequence>MKIRPARAVFCIALAGLASSSLSGMALSKDKDGSDDPSAKADSTLPNIYLDLRTNYATVPANTLSIGFGNSSLSTAIATLQTLSTLTNSQVLPRLPTLSSPSSRSVAVDVPLTVDVSDRVSLYGGFSASASQSGTSDWSTFAVSSWNVGFQADVYQQNGGSIPTITLQSTVTRSVPDSPLATTSLNNIVEFSYALNEDETRGLLAGVQYTRVDVDSPLAKVSPNTIGYVGGYYQWDNNWKFTGRVGVQSFGGAQLLNLTPFQPFTQPIVRLDLDRMDDNDNRLFGVTAEIAWVPKPAYMLTMRTPLYAVRN</sequence>